<evidence type="ECO:0000256" key="2">
    <source>
        <dbReference type="ARBA" id="ARBA00022448"/>
    </source>
</evidence>
<evidence type="ECO:0000256" key="4">
    <source>
        <dbReference type="ARBA" id="ARBA00022840"/>
    </source>
</evidence>
<dbReference type="PROSITE" id="PS50893">
    <property type="entry name" value="ABC_TRANSPORTER_2"/>
    <property type="match status" value="1"/>
</dbReference>
<evidence type="ECO:0000256" key="1">
    <source>
        <dbReference type="ARBA" id="ARBA00005417"/>
    </source>
</evidence>
<keyword evidence="2" id="KW-0813">Transport</keyword>
<dbReference type="Gene3D" id="3.40.50.300">
    <property type="entry name" value="P-loop containing nucleotide triphosphate hydrolases"/>
    <property type="match status" value="1"/>
</dbReference>
<evidence type="ECO:0000259" key="5">
    <source>
        <dbReference type="PROSITE" id="PS50893"/>
    </source>
</evidence>
<dbReference type="Pfam" id="PF00005">
    <property type="entry name" value="ABC_tran"/>
    <property type="match status" value="1"/>
</dbReference>
<dbReference type="InterPro" id="IPR015860">
    <property type="entry name" value="ABC_transpr_TagH-like"/>
</dbReference>
<protein>
    <submittedName>
        <fullName evidence="6">ABC transporter ATP-binding protein</fullName>
    </submittedName>
</protein>
<sequence length="259" mass="28740">MTDVVEWRTAPDQPVITVEDLGIEFLRGRKRKLSLREMIYRGGTSHNKETFWALRHVSFEVGRGEAVGLVGGNGEGKSTLLKMIAGTLLPDEGRARVREGVAPLIELTGGFIGELSARENIYLTAGLHGMSTEQVDERFDQIVEFAGPQVRDGIDKPFRHFSSGMQVRLGFAVITCLDEPIILVDEVLAVGDKAFREKCYDRMEALLEQGRTLFLVSHSEGDLKRFCTRGLYLKGGAVVQDGDMDAVLDQYNDDIMSQS</sequence>
<evidence type="ECO:0000256" key="3">
    <source>
        <dbReference type="ARBA" id="ARBA00022741"/>
    </source>
</evidence>
<keyword evidence="3" id="KW-0547">Nucleotide-binding</keyword>
<dbReference type="SMART" id="SM00382">
    <property type="entry name" value="AAA"/>
    <property type="match status" value="1"/>
</dbReference>
<keyword evidence="7" id="KW-1185">Reference proteome</keyword>
<dbReference type="RefSeq" id="WP_277190794.1">
    <property type="nucleotide sequence ID" value="NZ_JAROAV010000008.1"/>
</dbReference>
<dbReference type="GO" id="GO:0005524">
    <property type="term" value="F:ATP binding"/>
    <property type="evidence" value="ECO:0007669"/>
    <property type="project" value="UniProtKB-KW"/>
</dbReference>
<evidence type="ECO:0000313" key="6">
    <source>
        <dbReference type="EMBL" id="MDF8262977.1"/>
    </source>
</evidence>
<name>A0ABT6C3Y0_9MICO</name>
<dbReference type="EMBL" id="JAROAV010000008">
    <property type="protein sequence ID" value="MDF8262977.1"/>
    <property type="molecule type" value="Genomic_DNA"/>
</dbReference>
<comment type="similarity">
    <text evidence="1">Belongs to the ABC transporter superfamily.</text>
</comment>
<organism evidence="6 7">
    <name type="scientific">Luteipulveratus flavus</name>
    <dbReference type="NCBI Taxonomy" id="3031728"/>
    <lineage>
        <taxon>Bacteria</taxon>
        <taxon>Bacillati</taxon>
        <taxon>Actinomycetota</taxon>
        <taxon>Actinomycetes</taxon>
        <taxon>Micrococcales</taxon>
        <taxon>Dermacoccaceae</taxon>
        <taxon>Luteipulveratus</taxon>
    </lineage>
</organism>
<dbReference type="PANTHER" id="PTHR46743:SF2">
    <property type="entry name" value="TEICHOIC ACIDS EXPORT ATP-BINDING PROTEIN TAGH"/>
    <property type="match status" value="1"/>
</dbReference>
<comment type="caution">
    <text evidence="6">The sequence shown here is derived from an EMBL/GenBank/DDBJ whole genome shotgun (WGS) entry which is preliminary data.</text>
</comment>
<dbReference type="Proteomes" id="UP001528912">
    <property type="component" value="Unassembled WGS sequence"/>
</dbReference>
<keyword evidence="4 6" id="KW-0067">ATP-binding</keyword>
<dbReference type="InterPro" id="IPR003439">
    <property type="entry name" value="ABC_transporter-like_ATP-bd"/>
</dbReference>
<evidence type="ECO:0000313" key="7">
    <source>
        <dbReference type="Proteomes" id="UP001528912"/>
    </source>
</evidence>
<dbReference type="CDD" id="cd03220">
    <property type="entry name" value="ABC_KpsT_Wzt"/>
    <property type="match status" value="1"/>
</dbReference>
<dbReference type="InterPro" id="IPR003593">
    <property type="entry name" value="AAA+_ATPase"/>
</dbReference>
<gene>
    <name evidence="6" type="ORF">P4R38_01805</name>
</gene>
<dbReference type="SUPFAM" id="SSF52540">
    <property type="entry name" value="P-loop containing nucleoside triphosphate hydrolases"/>
    <property type="match status" value="1"/>
</dbReference>
<reference evidence="6 7" key="1">
    <citation type="submission" date="2023-03" db="EMBL/GenBank/DDBJ databases">
        <title>YIM 133296 draft genome.</title>
        <authorList>
            <person name="Xiong L."/>
        </authorList>
    </citation>
    <scope>NUCLEOTIDE SEQUENCE [LARGE SCALE GENOMIC DNA]</scope>
    <source>
        <strain evidence="6 7">YIM 133296</strain>
    </source>
</reference>
<feature type="domain" description="ABC transporter" evidence="5">
    <location>
        <begin position="33"/>
        <end position="259"/>
    </location>
</feature>
<dbReference type="InterPro" id="IPR027417">
    <property type="entry name" value="P-loop_NTPase"/>
</dbReference>
<dbReference type="PROSITE" id="PS00211">
    <property type="entry name" value="ABC_TRANSPORTER_1"/>
    <property type="match status" value="1"/>
</dbReference>
<dbReference type="InterPro" id="IPR050683">
    <property type="entry name" value="Bact_Polysacc_Export_ATP-bd"/>
</dbReference>
<proteinExistence type="inferred from homology"/>
<accession>A0ABT6C3Y0</accession>
<dbReference type="PANTHER" id="PTHR46743">
    <property type="entry name" value="TEICHOIC ACIDS EXPORT ATP-BINDING PROTEIN TAGH"/>
    <property type="match status" value="1"/>
</dbReference>
<dbReference type="InterPro" id="IPR017871">
    <property type="entry name" value="ABC_transporter-like_CS"/>
</dbReference>